<name>A0A1V0UX44_9BACL</name>
<reference evidence="1 2" key="1">
    <citation type="submission" date="2017-03" db="EMBL/GenBank/DDBJ databases">
        <title>Paenibacillus larvae genome sequencing.</title>
        <authorList>
            <person name="Dingman D.W."/>
        </authorList>
    </citation>
    <scope>NUCLEOTIDE SEQUENCE [LARGE SCALE GENOMIC DNA]</scope>
    <source>
        <strain evidence="1 2">SAG 10367</strain>
    </source>
</reference>
<proteinExistence type="predicted"/>
<dbReference type="EMBL" id="CP020557">
    <property type="protein sequence ID" value="ARF69659.1"/>
    <property type="molecule type" value="Genomic_DNA"/>
</dbReference>
<gene>
    <name evidence="1" type="ORF">B7C51_20245</name>
</gene>
<evidence type="ECO:0000313" key="2">
    <source>
        <dbReference type="Proteomes" id="UP000192727"/>
    </source>
</evidence>
<organism evidence="1 2">
    <name type="scientific">Paenibacillus larvae subsp. pulvifaciens</name>
    <dbReference type="NCBI Taxonomy" id="1477"/>
    <lineage>
        <taxon>Bacteria</taxon>
        <taxon>Bacillati</taxon>
        <taxon>Bacillota</taxon>
        <taxon>Bacilli</taxon>
        <taxon>Bacillales</taxon>
        <taxon>Paenibacillaceae</taxon>
        <taxon>Paenibacillus</taxon>
    </lineage>
</organism>
<evidence type="ECO:0000313" key="1">
    <source>
        <dbReference type="EMBL" id="ARF69659.1"/>
    </source>
</evidence>
<dbReference type="AlphaFoldDB" id="A0A1V0UX44"/>
<dbReference type="RefSeq" id="WP_083041179.1">
    <property type="nucleotide sequence ID" value="NZ_CP020557.1"/>
</dbReference>
<dbReference type="Proteomes" id="UP000192727">
    <property type="component" value="Chromosome"/>
</dbReference>
<accession>A0A1V0UX44</accession>
<protein>
    <submittedName>
        <fullName evidence="1">Uncharacterized protein</fullName>
    </submittedName>
</protein>
<sequence length="60" mass="6879">MKTLVEVIGEMKYHDVDVFTIDQEIKRLESELSKYLINQEEMGSEGKQGTVRTSVFEIVG</sequence>